<comment type="caution">
    <text evidence="6">The sequence shown here is derived from an EMBL/GenBank/DDBJ whole genome shotgun (WGS) entry which is preliminary data.</text>
</comment>
<evidence type="ECO:0000259" key="4">
    <source>
        <dbReference type="Pfam" id="PF00061"/>
    </source>
</evidence>
<dbReference type="Gene3D" id="2.40.128.20">
    <property type="match status" value="2"/>
</dbReference>
<dbReference type="OrthoDB" id="565904at2759"/>
<dbReference type="GO" id="GO:0005737">
    <property type="term" value="C:cytoplasm"/>
    <property type="evidence" value="ECO:0007669"/>
    <property type="project" value="TreeGrafter"/>
</dbReference>
<dbReference type="InterPro" id="IPR022272">
    <property type="entry name" value="Lipocalin_CS"/>
</dbReference>
<dbReference type="PANTHER" id="PTHR10612">
    <property type="entry name" value="APOLIPOPROTEIN D"/>
    <property type="match status" value="1"/>
</dbReference>
<dbReference type="InterPro" id="IPR003057">
    <property type="entry name" value="Invtbrt_color"/>
</dbReference>
<dbReference type="GO" id="GO:0031409">
    <property type="term" value="F:pigment binding"/>
    <property type="evidence" value="ECO:0007669"/>
    <property type="project" value="InterPro"/>
</dbReference>
<evidence type="ECO:0000256" key="2">
    <source>
        <dbReference type="RuleBase" id="RU003695"/>
    </source>
</evidence>
<reference evidence="6 7" key="1">
    <citation type="submission" date="2020-08" db="EMBL/GenBank/DDBJ databases">
        <title>Aphidius gifuensis genome sequencing and assembly.</title>
        <authorList>
            <person name="Du Z."/>
        </authorList>
    </citation>
    <scope>NUCLEOTIDE SEQUENCE [LARGE SCALE GENOMIC DNA]</scope>
    <source>
        <strain evidence="6">YNYX2018</strain>
        <tissue evidence="6">Adults</tissue>
    </source>
</reference>
<dbReference type="SUPFAM" id="SSF50814">
    <property type="entry name" value="Lipocalins"/>
    <property type="match status" value="2"/>
</dbReference>
<protein>
    <recommendedName>
        <fullName evidence="4 5">Lipocalin/cytosolic fatty-acid binding domain-containing protein</fullName>
    </recommendedName>
</protein>
<dbReference type="Pfam" id="PF08212">
    <property type="entry name" value="Lipocalin_2"/>
    <property type="match status" value="1"/>
</dbReference>
<feature type="domain" description="Lipocalin/cytosolic fatty-acid binding" evidence="4">
    <location>
        <begin position="240"/>
        <end position="383"/>
    </location>
</feature>
<feature type="signal peptide" evidence="3">
    <location>
        <begin position="1"/>
        <end position="17"/>
    </location>
</feature>
<keyword evidence="3" id="KW-0732">Signal</keyword>
<dbReference type="InterPro" id="IPR000566">
    <property type="entry name" value="Lipocln_cytosolic_FA-bd_dom"/>
</dbReference>
<dbReference type="GO" id="GO:0000302">
    <property type="term" value="P:response to reactive oxygen species"/>
    <property type="evidence" value="ECO:0007669"/>
    <property type="project" value="TreeGrafter"/>
</dbReference>
<dbReference type="PRINTS" id="PR01273">
    <property type="entry name" value="INVTBRTCOLOR"/>
</dbReference>
<evidence type="ECO:0000259" key="5">
    <source>
        <dbReference type="Pfam" id="PF08212"/>
    </source>
</evidence>
<keyword evidence="1" id="KW-1015">Disulfide bond</keyword>
<dbReference type="Proteomes" id="UP000639338">
    <property type="component" value="Unassembled WGS sequence"/>
</dbReference>
<dbReference type="InterPro" id="IPR012674">
    <property type="entry name" value="Calycin"/>
</dbReference>
<evidence type="ECO:0000256" key="1">
    <source>
        <dbReference type="ARBA" id="ARBA00023157"/>
    </source>
</evidence>
<proteinExistence type="inferred from homology"/>
<dbReference type="GO" id="GO:0006629">
    <property type="term" value="P:lipid metabolic process"/>
    <property type="evidence" value="ECO:0007669"/>
    <property type="project" value="TreeGrafter"/>
</dbReference>
<name>A0A834XT34_APHGI</name>
<feature type="chain" id="PRO_5032558003" description="Lipocalin/cytosolic fatty-acid binding domain-containing protein" evidence="3">
    <location>
        <begin position="18"/>
        <end position="388"/>
    </location>
</feature>
<evidence type="ECO:0000256" key="3">
    <source>
        <dbReference type="SAM" id="SignalP"/>
    </source>
</evidence>
<organism evidence="6 7">
    <name type="scientific">Aphidius gifuensis</name>
    <name type="common">Parasitoid wasp</name>
    <dbReference type="NCBI Taxonomy" id="684658"/>
    <lineage>
        <taxon>Eukaryota</taxon>
        <taxon>Metazoa</taxon>
        <taxon>Ecdysozoa</taxon>
        <taxon>Arthropoda</taxon>
        <taxon>Hexapoda</taxon>
        <taxon>Insecta</taxon>
        <taxon>Pterygota</taxon>
        <taxon>Neoptera</taxon>
        <taxon>Endopterygota</taxon>
        <taxon>Hymenoptera</taxon>
        <taxon>Apocrita</taxon>
        <taxon>Ichneumonoidea</taxon>
        <taxon>Braconidae</taxon>
        <taxon>Aphidiinae</taxon>
        <taxon>Aphidius</taxon>
    </lineage>
</organism>
<gene>
    <name evidence="6" type="ORF">HCN44_000106</name>
</gene>
<dbReference type="PANTHER" id="PTHR10612:SF34">
    <property type="entry name" value="APOLIPOPROTEIN D"/>
    <property type="match status" value="1"/>
</dbReference>
<accession>A0A834XT34</accession>
<dbReference type="Pfam" id="PF00061">
    <property type="entry name" value="Lipocalin"/>
    <property type="match status" value="1"/>
</dbReference>
<feature type="domain" description="Lipocalin/cytosolic fatty-acid binding" evidence="5">
    <location>
        <begin position="35"/>
        <end position="162"/>
    </location>
</feature>
<comment type="similarity">
    <text evidence="2">Belongs to the calycin superfamily. Lipocalin family.</text>
</comment>
<keyword evidence="7" id="KW-1185">Reference proteome</keyword>
<dbReference type="EMBL" id="JACMRX010000004">
    <property type="protein sequence ID" value="KAF7990301.1"/>
    <property type="molecule type" value="Genomic_DNA"/>
</dbReference>
<evidence type="ECO:0000313" key="7">
    <source>
        <dbReference type="Proteomes" id="UP000639338"/>
    </source>
</evidence>
<sequence length="388" mass="43609">MLKTVFLIVSALAIAGAQVPSLGWCPEYVPMANFDMSRFLGVWYEAERYFQLSEVVSRCVMANYTEGPDGKLRVSNEVTNRFTGIKRILEGEIKKAASRSEEGKLNVKYTTFPLTPETNYAVLETDYKNYAVLWSCQGIGPIHAQNAWLMTRSRQAHVTNNLRSAIIPDAADVIIQTRKTEIADQQEVVKPIEKVQETIKSEIKTLIICLINTSLALLPTFGACPDVETIDRLNMTRFMGKWFEAERYFSLVDIGAKCGTFNYSSGDNGSLKLVNSQISTITGIESTVEGIARPLTRADDPKLLMSYPSLPIQYPLPYWILGTDYDTFAVCWSCTNMGVFSLKSAWILTREQKPPIPVLEKAYHILDKNTISRAYFSRTDQKNCPSVN</sequence>
<dbReference type="PROSITE" id="PS00213">
    <property type="entry name" value="LIPOCALIN"/>
    <property type="match status" value="1"/>
</dbReference>
<dbReference type="AlphaFoldDB" id="A0A834XT34"/>
<evidence type="ECO:0000313" key="6">
    <source>
        <dbReference type="EMBL" id="KAF7990301.1"/>
    </source>
</evidence>